<dbReference type="InterPro" id="IPR037914">
    <property type="entry name" value="SpoVT-AbrB_sf"/>
</dbReference>
<dbReference type="AlphaFoldDB" id="A0A133VGF4"/>
<name>A0A133VGF4_9EURY</name>
<dbReference type="SMART" id="SM00966">
    <property type="entry name" value="SpoVT_AbrB"/>
    <property type="match status" value="1"/>
</dbReference>
<evidence type="ECO:0000313" key="3">
    <source>
        <dbReference type="Proteomes" id="UP000070549"/>
    </source>
</evidence>
<evidence type="ECO:0000313" key="2">
    <source>
        <dbReference type="EMBL" id="KXB05513.1"/>
    </source>
</evidence>
<dbReference type="PANTHER" id="PTHR34860">
    <property type="entry name" value="REPRESSOR-LIKE PROTEIN SSO7C3"/>
    <property type="match status" value="1"/>
</dbReference>
<dbReference type="Proteomes" id="UP000070549">
    <property type="component" value="Unassembled WGS sequence"/>
</dbReference>
<accession>A0A133VGF4</accession>
<dbReference type="PANTHER" id="PTHR34860:SF6">
    <property type="entry name" value="REPRESSOR-LIKE PROTEIN SSO7C3"/>
    <property type="match status" value="1"/>
</dbReference>
<dbReference type="InterPro" id="IPR052975">
    <property type="entry name" value="Repressor-like_regulatory"/>
</dbReference>
<gene>
    <name evidence="2" type="ORF">AKJ49_00640</name>
</gene>
<dbReference type="Gene3D" id="1.10.1220.10">
    <property type="entry name" value="Met repressor-like"/>
    <property type="match status" value="1"/>
</dbReference>
<dbReference type="Gene3D" id="2.10.260.10">
    <property type="match status" value="1"/>
</dbReference>
<dbReference type="NCBIfam" id="TIGR01439">
    <property type="entry name" value="lp_hng_hel_AbrB"/>
    <property type="match status" value="1"/>
</dbReference>
<keyword evidence="3" id="KW-1185">Reference proteome</keyword>
<evidence type="ECO:0000259" key="1">
    <source>
        <dbReference type="PROSITE" id="PS51740"/>
    </source>
</evidence>
<proteinExistence type="predicted"/>
<dbReference type="SUPFAM" id="SSF89447">
    <property type="entry name" value="AbrB/MazE/MraZ-like"/>
    <property type="match status" value="1"/>
</dbReference>
<dbReference type="EMBL" id="LHYC01000011">
    <property type="protein sequence ID" value="KXB05513.1"/>
    <property type="molecule type" value="Genomic_DNA"/>
</dbReference>
<organism evidence="2 3">
    <name type="scientific">candidate division MSBL1 archaeon SCGC-AAA382A03</name>
    <dbReference type="NCBI Taxonomy" id="1698278"/>
    <lineage>
        <taxon>Archaea</taxon>
        <taxon>Methanobacteriati</taxon>
        <taxon>Methanobacteriota</taxon>
        <taxon>candidate division MSBL1</taxon>
    </lineage>
</organism>
<feature type="domain" description="SpoVT-AbrB" evidence="1">
    <location>
        <begin position="4"/>
        <end position="49"/>
    </location>
</feature>
<dbReference type="GO" id="GO:0006355">
    <property type="term" value="P:regulation of DNA-templated transcription"/>
    <property type="evidence" value="ECO:0007669"/>
    <property type="project" value="InterPro"/>
</dbReference>
<comment type="caution">
    <text evidence="2">The sequence shown here is derived from an EMBL/GenBank/DDBJ whole genome shotgun (WGS) entry which is preliminary data.</text>
</comment>
<sequence>MSIEEKRRVGKRGQVTIPKKIRDKEGIEGGDKVVVKDEEGLIIIEKKELTEELAEGYRKMAERDRKISEEMLTASEEALE</sequence>
<dbReference type="PROSITE" id="PS51740">
    <property type="entry name" value="SPOVT_ABRB"/>
    <property type="match status" value="1"/>
</dbReference>
<dbReference type="Pfam" id="PF04014">
    <property type="entry name" value="MazE_antitoxin"/>
    <property type="match status" value="1"/>
</dbReference>
<dbReference type="InterPro" id="IPR013321">
    <property type="entry name" value="Arc_rbn_hlx_hlx"/>
</dbReference>
<reference evidence="2 3" key="1">
    <citation type="journal article" date="2016" name="Sci. Rep.">
        <title>Metabolic traits of an uncultured archaeal lineage -MSBL1- from brine pools of the Red Sea.</title>
        <authorList>
            <person name="Mwirichia R."/>
            <person name="Alam I."/>
            <person name="Rashid M."/>
            <person name="Vinu M."/>
            <person name="Ba-Alawi W."/>
            <person name="Anthony Kamau A."/>
            <person name="Kamanda Ngugi D."/>
            <person name="Goker M."/>
            <person name="Klenk H.P."/>
            <person name="Bajic V."/>
            <person name="Stingl U."/>
        </authorList>
    </citation>
    <scope>NUCLEOTIDE SEQUENCE [LARGE SCALE GENOMIC DNA]</scope>
    <source>
        <strain evidence="2">SCGC-AAA382A03</strain>
    </source>
</reference>
<dbReference type="InterPro" id="IPR007159">
    <property type="entry name" value="SpoVT-AbrB_dom"/>
</dbReference>
<dbReference type="GO" id="GO:0003677">
    <property type="term" value="F:DNA binding"/>
    <property type="evidence" value="ECO:0007669"/>
    <property type="project" value="InterPro"/>
</dbReference>
<protein>
    <recommendedName>
        <fullName evidence="1">SpoVT-AbrB domain-containing protein</fullName>
    </recommendedName>
</protein>